<feature type="compositionally biased region" description="Polar residues" evidence="2">
    <location>
        <begin position="1"/>
        <end position="16"/>
    </location>
</feature>
<dbReference type="Pfam" id="PF01984">
    <property type="entry name" value="dsDNA_bind"/>
    <property type="match status" value="1"/>
</dbReference>
<evidence type="ECO:0000256" key="1">
    <source>
        <dbReference type="ARBA" id="ARBA00010490"/>
    </source>
</evidence>
<evidence type="ECO:0000256" key="2">
    <source>
        <dbReference type="SAM" id="MobiDB-lite"/>
    </source>
</evidence>
<dbReference type="PANTHER" id="PTHR10840">
    <property type="entry name" value="PROGRAMMED CELL DEATH PROTEIN 5"/>
    <property type="match status" value="1"/>
</dbReference>
<proteinExistence type="inferred from homology"/>
<dbReference type="GO" id="GO:0003677">
    <property type="term" value="F:DNA binding"/>
    <property type="evidence" value="ECO:0007669"/>
    <property type="project" value="InterPro"/>
</dbReference>
<dbReference type="OrthoDB" id="360484at2759"/>
<dbReference type="GO" id="GO:0005829">
    <property type="term" value="C:cytosol"/>
    <property type="evidence" value="ECO:0007669"/>
    <property type="project" value="TreeGrafter"/>
</dbReference>
<evidence type="ECO:0000313" key="4">
    <source>
        <dbReference type="Proteomes" id="UP000244803"/>
    </source>
</evidence>
<protein>
    <recommendedName>
        <fullName evidence="5">DNA-binding protein</fullName>
    </recommendedName>
</protein>
<dbReference type="InterPro" id="IPR002836">
    <property type="entry name" value="PDCD5-like"/>
</dbReference>
<dbReference type="InterPro" id="IPR036883">
    <property type="entry name" value="PDCD5-like_sf"/>
</dbReference>
<dbReference type="PIRSF" id="PIRSF015730">
    <property type="entry name" value="TFAR19"/>
    <property type="match status" value="1"/>
</dbReference>
<sequence length="122" mass="14344">MDQMNFNQEQMKSGNKNAEDEEIKRQNMMEARRITLRSILTVEAQERLNRISSVKPEKATLIENFILQKYPRTPTKISDEQLKQLIEAITKSQTNTSTIRVSGIRDKLGQIQRKKWDSDEEY</sequence>
<dbReference type="AlphaFoldDB" id="A0A976M6A4"/>
<dbReference type="PANTHER" id="PTHR10840:SF0">
    <property type="entry name" value="PROGRAMMED CELL DEATH PROTEIN 5"/>
    <property type="match status" value="1"/>
</dbReference>
<name>A0A976M6A4_THEOR</name>
<accession>A0A976M6A4</accession>
<dbReference type="EMBL" id="CP056066">
    <property type="protein sequence ID" value="UKJ89227.1"/>
    <property type="molecule type" value="Genomic_DNA"/>
</dbReference>
<organism evidence="3 4">
    <name type="scientific">Theileria orientalis</name>
    <dbReference type="NCBI Taxonomy" id="68886"/>
    <lineage>
        <taxon>Eukaryota</taxon>
        <taxon>Sar</taxon>
        <taxon>Alveolata</taxon>
        <taxon>Apicomplexa</taxon>
        <taxon>Aconoidasida</taxon>
        <taxon>Piroplasmida</taxon>
        <taxon>Theileriidae</taxon>
        <taxon>Theileria</taxon>
    </lineage>
</organism>
<feature type="region of interest" description="Disordered" evidence="2">
    <location>
        <begin position="1"/>
        <end position="23"/>
    </location>
</feature>
<evidence type="ECO:0000313" key="3">
    <source>
        <dbReference type="EMBL" id="UKJ89227.1"/>
    </source>
</evidence>
<gene>
    <name evidence="3" type="ORF">MACJ_002475</name>
</gene>
<dbReference type="GO" id="GO:0005634">
    <property type="term" value="C:nucleus"/>
    <property type="evidence" value="ECO:0007669"/>
    <property type="project" value="TreeGrafter"/>
</dbReference>
<dbReference type="Proteomes" id="UP000244803">
    <property type="component" value="Chromosome 3"/>
</dbReference>
<comment type="similarity">
    <text evidence="1">Belongs to the PDCD5 family.</text>
</comment>
<dbReference type="Gene3D" id="1.10.8.140">
    <property type="entry name" value="PDCD5-like"/>
    <property type="match status" value="1"/>
</dbReference>
<dbReference type="SUPFAM" id="SSF46950">
    <property type="entry name" value="Double-stranded DNA-binding domain"/>
    <property type="match status" value="1"/>
</dbReference>
<reference evidence="3" key="1">
    <citation type="submission" date="2022-07" db="EMBL/GenBank/DDBJ databases">
        <title>Evaluation of T. orientalis genome assembly methods using nanopore sequencing and analysis of variation between genomes.</title>
        <authorList>
            <person name="Yam J."/>
            <person name="Micallef M.L."/>
            <person name="Liu M."/>
            <person name="Djordjevic S.P."/>
            <person name="Bogema D.R."/>
            <person name="Jenkins C."/>
        </authorList>
    </citation>
    <scope>NUCLEOTIDE SEQUENCE</scope>
    <source>
        <strain evidence="3">Fish Creek</strain>
    </source>
</reference>
<evidence type="ECO:0008006" key="5">
    <source>
        <dbReference type="Google" id="ProtNLM"/>
    </source>
</evidence>